<protein>
    <submittedName>
        <fullName evidence="1">Uncharacterized protein</fullName>
    </submittedName>
</protein>
<organism evidence="1">
    <name type="scientific">Oryza sativa subsp. japonica</name>
    <name type="common">Rice</name>
    <dbReference type="NCBI Taxonomy" id="39947"/>
    <lineage>
        <taxon>Eukaryota</taxon>
        <taxon>Viridiplantae</taxon>
        <taxon>Streptophyta</taxon>
        <taxon>Embryophyta</taxon>
        <taxon>Tracheophyta</taxon>
        <taxon>Spermatophyta</taxon>
        <taxon>Magnoliopsida</taxon>
        <taxon>Liliopsida</taxon>
        <taxon>Poales</taxon>
        <taxon>Poaceae</taxon>
        <taxon>BOP clade</taxon>
        <taxon>Oryzoideae</taxon>
        <taxon>Oryzeae</taxon>
        <taxon>Oryzinae</taxon>
        <taxon>Oryza</taxon>
        <taxon>Oryza sativa</taxon>
    </lineage>
</organism>
<dbReference type="AlphaFoldDB" id="H2KWN9"/>
<reference evidence="1" key="1">
    <citation type="journal article" date="2005" name="BMC Biol.">
        <title>The sequence of rice chromosomes 11 and 12, rich in disease resistance genes and recent gene duplications.</title>
        <authorList>
            <consortium name="The rice chromosomes 11 and 12 sequencing consortia"/>
        </authorList>
    </citation>
    <scope>NUCLEOTIDE SEQUENCE [LARGE SCALE GENOMIC DNA]</scope>
</reference>
<name>H2KWN9_ORYSJ</name>
<proteinExistence type="predicted"/>
<evidence type="ECO:0000313" key="1">
    <source>
        <dbReference type="EMBL" id="ABG21882.1"/>
    </source>
</evidence>
<gene>
    <name evidence="1" type="ordered locus">LOC_Os12g04864</name>
</gene>
<reference evidence="1" key="2">
    <citation type="submission" date="2005-04" db="EMBL/GenBank/DDBJ databases">
        <authorList>
            <person name="Buell C.R."/>
            <person name="Wing R.A."/>
            <person name="McCombie W.A."/>
            <person name="Ouyang S."/>
        </authorList>
    </citation>
    <scope>NUCLEOTIDE SEQUENCE</scope>
</reference>
<dbReference type="EMBL" id="DP000011">
    <property type="protein sequence ID" value="ABG21882.1"/>
    <property type="molecule type" value="Genomic_DNA"/>
</dbReference>
<sequence length="43" mass="4220">MAVLDAGTAPNPLFLLYGGGGGGGGDGTVTIHTKVKLPVQEPI</sequence>
<reference evidence="1" key="3">
    <citation type="submission" date="2006-01" db="EMBL/GenBank/DDBJ databases">
        <authorList>
            <person name="Buell R."/>
        </authorList>
    </citation>
    <scope>NUCLEOTIDE SEQUENCE</scope>
</reference>
<accession>H2KWN9</accession>